<accession>A0A565BQP1</accession>
<dbReference type="Proteomes" id="UP000489600">
    <property type="component" value="Unassembled WGS sequence"/>
</dbReference>
<evidence type="ECO:0000313" key="2">
    <source>
        <dbReference type="EMBL" id="VVB03683.1"/>
    </source>
</evidence>
<keyword evidence="3" id="KW-1185">Reference proteome</keyword>
<proteinExistence type="predicted"/>
<feature type="region of interest" description="Disordered" evidence="1">
    <location>
        <begin position="1"/>
        <end position="21"/>
    </location>
</feature>
<name>A0A565BQP1_9BRAS</name>
<reference evidence="2" key="1">
    <citation type="submission" date="2019-07" db="EMBL/GenBank/DDBJ databases">
        <authorList>
            <person name="Dittberner H."/>
        </authorList>
    </citation>
    <scope>NUCLEOTIDE SEQUENCE [LARGE SCALE GENOMIC DNA]</scope>
</reference>
<dbReference type="AlphaFoldDB" id="A0A565BQP1"/>
<dbReference type="OrthoDB" id="1906709at2759"/>
<feature type="compositionally biased region" description="Acidic residues" evidence="1">
    <location>
        <begin position="1"/>
        <end position="10"/>
    </location>
</feature>
<evidence type="ECO:0000256" key="1">
    <source>
        <dbReference type="SAM" id="MobiDB-lite"/>
    </source>
</evidence>
<protein>
    <submittedName>
        <fullName evidence="2">Uncharacterized protein</fullName>
    </submittedName>
</protein>
<feature type="region of interest" description="Disordered" evidence="1">
    <location>
        <begin position="65"/>
        <end position="147"/>
    </location>
</feature>
<dbReference type="EMBL" id="CABITT030000004">
    <property type="protein sequence ID" value="VVB03683.1"/>
    <property type="molecule type" value="Genomic_DNA"/>
</dbReference>
<gene>
    <name evidence="2" type="ORF">ANE_LOCUS14127</name>
</gene>
<evidence type="ECO:0000313" key="3">
    <source>
        <dbReference type="Proteomes" id="UP000489600"/>
    </source>
</evidence>
<feature type="compositionally biased region" description="Polar residues" evidence="1">
    <location>
        <begin position="113"/>
        <end position="126"/>
    </location>
</feature>
<organism evidence="2 3">
    <name type="scientific">Arabis nemorensis</name>
    <dbReference type="NCBI Taxonomy" id="586526"/>
    <lineage>
        <taxon>Eukaryota</taxon>
        <taxon>Viridiplantae</taxon>
        <taxon>Streptophyta</taxon>
        <taxon>Embryophyta</taxon>
        <taxon>Tracheophyta</taxon>
        <taxon>Spermatophyta</taxon>
        <taxon>Magnoliopsida</taxon>
        <taxon>eudicotyledons</taxon>
        <taxon>Gunneridae</taxon>
        <taxon>Pentapetalae</taxon>
        <taxon>rosids</taxon>
        <taxon>malvids</taxon>
        <taxon>Brassicales</taxon>
        <taxon>Brassicaceae</taxon>
        <taxon>Arabideae</taxon>
        <taxon>Arabis</taxon>
    </lineage>
</organism>
<comment type="caution">
    <text evidence="2">The sequence shown here is derived from an EMBL/GenBank/DDBJ whole genome shotgun (WGS) entry which is preliminary data.</text>
</comment>
<sequence length="166" mass="18932">MHRREDDDDNNSSSNDSLRPPSICRRMFRFVVAKLGLLGEKEMNEDKRERSKLIKKGSRSDITIYFKQIEDSDDNKINSPGSSSQESERETVITLANGSNGPKKRLHEKGKTSMLSEPSPKQQITQPEAGKPPRPHRRLRPLLNDINKKSDAFIESTLEKMRKSLA</sequence>